<dbReference type="PRINTS" id="PR00040">
    <property type="entry name" value="HTHMERR"/>
</dbReference>
<sequence length="220" mass="23901">MRVSELVERSGLPLATIKYYLREGVLMSGEATSATQSSYGEQHLRRLALIKALAGAGLPIHKIRAIIRLIDEPVGGLYDTLGRAVATLPPYPDDAEAEGRDHPRARRLLDRLGQVYDPAFPAVGQLERALKAVEDVGIPMTDERIDAYGRHIMGIAEVDLAQMPTSSTQAAVEYAVLGTAIYEPVIAAMRRLAHQDIASRSFPPAGSTPSGAHEPREEIR</sequence>
<feature type="domain" description="HTH merR-type" evidence="3">
    <location>
        <begin position="1"/>
        <end position="69"/>
    </location>
</feature>
<protein>
    <submittedName>
        <fullName evidence="4">MerR family transcriptional regulator</fullName>
    </submittedName>
</protein>
<dbReference type="Proteomes" id="UP001596484">
    <property type="component" value="Unassembled WGS sequence"/>
</dbReference>
<dbReference type="Pfam" id="PF13411">
    <property type="entry name" value="MerR_1"/>
    <property type="match status" value="1"/>
</dbReference>
<dbReference type="Gene3D" id="1.10.1660.10">
    <property type="match status" value="1"/>
</dbReference>
<keyword evidence="5" id="KW-1185">Reference proteome</keyword>
<accession>A0ABW2RZQ3</accession>
<gene>
    <name evidence="4" type="ORF">ACFQS9_15665</name>
</gene>
<dbReference type="SMART" id="SM00422">
    <property type="entry name" value="HTH_MERR"/>
    <property type="match status" value="1"/>
</dbReference>
<dbReference type="InterPro" id="IPR047057">
    <property type="entry name" value="MerR_fam"/>
</dbReference>
<dbReference type="InterPro" id="IPR000551">
    <property type="entry name" value="MerR-type_HTH_dom"/>
</dbReference>
<reference evidence="5" key="1">
    <citation type="journal article" date="2019" name="Int. J. Syst. Evol. Microbiol.">
        <title>The Global Catalogue of Microorganisms (GCM) 10K type strain sequencing project: providing services to taxonomists for standard genome sequencing and annotation.</title>
        <authorList>
            <consortium name="The Broad Institute Genomics Platform"/>
            <consortium name="The Broad Institute Genome Sequencing Center for Infectious Disease"/>
            <person name="Wu L."/>
            <person name="Ma J."/>
        </authorList>
    </citation>
    <scope>NUCLEOTIDE SEQUENCE [LARGE SCALE GENOMIC DNA]</scope>
    <source>
        <strain evidence="5">ICMP 19430</strain>
    </source>
</reference>
<evidence type="ECO:0000259" key="3">
    <source>
        <dbReference type="PROSITE" id="PS50937"/>
    </source>
</evidence>
<feature type="region of interest" description="Disordered" evidence="2">
    <location>
        <begin position="199"/>
        <end position="220"/>
    </location>
</feature>
<dbReference type="EMBL" id="JBHTCS010000017">
    <property type="protein sequence ID" value="MFC7449332.1"/>
    <property type="molecule type" value="Genomic_DNA"/>
</dbReference>
<dbReference type="PANTHER" id="PTHR30204">
    <property type="entry name" value="REDOX-CYCLING DRUG-SENSING TRANSCRIPTIONAL ACTIVATOR SOXR"/>
    <property type="match status" value="1"/>
</dbReference>
<dbReference type="InterPro" id="IPR009061">
    <property type="entry name" value="DNA-bd_dom_put_sf"/>
</dbReference>
<dbReference type="SUPFAM" id="SSF46955">
    <property type="entry name" value="Putative DNA-binding domain"/>
    <property type="match status" value="1"/>
</dbReference>
<organism evidence="4 5">
    <name type="scientific">Rhodococcus daqingensis</name>
    <dbReference type="NCBI Taxonomy" id="2479363"/>
    <lineage>
        <taxon>Bacteria</taxon>
        <taxon>Bacillati</taxon>
        <taxon>Actinomycetota</taxon>
        <taxon>Actinomycetes</taxon>
        <taxon>Mycobacteriales</taxon>
        <taxon>Nocardiaceae</taxon>
        <taxon>Rhodococcus</taxon>
    </lineage>
</organism>
<evidence type="ECO:0000313" key="5">
    <source>
        <dbReference type="Proteomes" id="UP001596484"/>
    </source>
</evidence>
<evidence type="ECO:0000256" key="2">
    <source>
        <dbReference type="SAM" id="MobiDB-lite"/>
    </source>
</evidence>
<name>A0ABW2RZQ3_9NOCA</name>
<proteinExistence type="predicted"/>
<evidence type="ECO:0000313" key="4">
    <source>
        <dbReference type="EMBL" id="MFC7449332.1"/>
    </source>
</evidence>
<keyword evidence="1" id="KW-0238">DNA-binding</keyword>
<dbReference type="PANTHER" id="PTHR30204:SF98">
    <property type="entry name" value="HTH-TYPE TRANSCRIPTIONAL REGULATOR ADHR"/>
    <property type="match status" value="1"/>
</dbReference>
<comment type="caution">
    <text evidence="4">The sequence shown here is derived from an EMBL/GenBank/DDBJ whole genome shotgun (WGS) entry which is preliminary data.</text>
</comment>
<dbReference type="RefSeq" id="WP_378406212.1">
    <property type="nucleotide sequence ID" value="NZ_JBHTCS010000017.1"/>
</dbReference>
<evidence type="ECO:0000256" key="1">
    <source>
        <dbReference type="ARBA" id="ARBA00023125"/>
    </source>
</evidence>
<dbReference type="PROSITE" id="PS50937">
    <property type="entry name" value="HTH_MERR_2"/>
    <property type="match status" value="1"/>
</dbReference>